<dbReference type="EMBL" id="NGJX01000001">
    <property type="protein sequence ID" value="RSU05606.1"/>
    <property type="molecule type" value="Genomic_DNA"/>
</dbReference>
<name>A0A369B095_9ENTE</name>
<dbReference type="AlphaFoldDB" id="A0A369B095"/>
<proteinExistence type="predicted"/>
<reference evidence="1 4" key="2">
    <citation type="submission" date="2020-03" db="EMBL/GenBank/DDBJ databases">
        <title>Bacterial samples isolated from urine from healthy bovine heifers (Gyr breed).</title>
        <authorList>
            <person name="Giannattasio-Ferraz S."/>
            <person name="Maskeri L."/>
            <person name="Penido A."/>
            <person name="Barbosa-Stancioli E.F."/>
            <person name="Putonti C."/>
        </authorList>
    </citation>
    <scope>NUCLEOTIDE SEQUENCE [LARGE SCALE GENOMIC DNA]</scope>
    <source>
        <strain evidence="1 4">UFMG-H7</strain>
    </source>
</reference>
<reference evidence="2 3" key="1">
    <citation type="submission" date="2017-05" db="EMBL/GenBank/DDBJ databases">
        <title>Vagococcus spp. assemblies.</title>
        <authorList>
            <person name="Gulvik C.A."/>
        </authorList>
    </citation>
    <scope>NUCLEOTIDE SEQUENCE [LARGE SCALE GENOMIC DNA]</scope>
    <source>
        <strain evidence="2 3">NCFB 2497</strain>
    </source>
</reference>
<dbReference type="Proteomes" id="UP000288197">
    <property type="component" value="Unassembled WGS sequence"/>
</dbReference>
<sequence length="62" mass="7069">MANDNPYIPNPPVPVNESEKIVESELILKENFNKESLKALNSGNTEFILPDEVKVKEKKEKE</sequence>
<protein>
    <submittedName>
        <fullName evidence="2">Uncharacterized protein</fullName>
    </submittedName>
</protein>
<accession>A0A369B095</accession>
<dbReference type="Proteomes" id="UP000521358">
    <property type="component" value="Unassembled WGS sequence"/>
</dbReference>
<keyword evidence="3" id="KW-1185">Reference proteome</keyword>
<evidence type="ECO:0000313" key="4">
    <source>
        <dbReference type="Proteomes" id="UP000521358"/>
    </source>
</evidence>
<gene>
    <name evidence="2" type="ORF">CBF32_01005</name>
    <name evidence="1" type="ORF">HED35_02770</name>
</gene>
<dbReference type="RefSeq" id="WP_086341928.1">
    <property type="nucleotide sequence ID" value="NZ_CP081461.1"/>
</dbReference>
<evidence type="ECO:0000313" key="3">
    <source>
        <dbReference type="Proteomes" id="UP000288197"/>
    </source>
</evidence>
<evidence type="ECO:0000313" key="1">
    <source>
        <dbReference type="EMBL" id="NKC67004.1"/>
    </source>
</evidence>
<comment type="caution">
    <text evidence="2">The sequence shown here is derived from an EMBL/GenBank/DDBJ whole genome shotgun (WGS) entry which is preliminary data.</text>
</comment>
<evidence type="ECO:0000313" key="2">
    <source>
        <dbReference type="EMBL" id="RSU05606.1"/>
    </source>
</evidence>
<dbReference type="GeneID" id="63145510"/>
<organism evidence="2 3">
    <name type="scientific">Vagococcus fluvialis</name>
    <dbReference type="NCBI Taxonomy" id="2738"/>
    <lineage>
        <taxon>Bacteria</taxon>
        <taxon>Bacillati</taxon>
        <taxon>Bacillota</taxon>
        <taxon>Bacilli</taxon>
        <taxon>Lactobacillales</taxon>
        <taxon>Enterococcaceae</taxon>
        <taxon>Vagococcus</taxon>
    </lineage>
</organism>
<dbReference type="EMBL" id="JAAVMB010000002">
    <property type="protein sequence ID" value="NKC67004.1"/>
    <property type="molecule type" value="Genomic_DNA"/>
</dbReference>